<keyword evidence="2" id="KW-1185">Reference proteome</keyword>
<reference evidence="1" key="1">
    <citation type="submission" date="2020-04" db="EMBL/GenBank/DDBJ databases">
        <authorList>
            <person name="Broberg M."/>
        </authorList>
    </citation>
    <scope>NUCLEOTIDE SEQUENCE</scope>
</reference>
<organism evidence="1 2">
    <name type="scientific">Clonostachys rosea f. rosea IK726</name>
    <dbReference type="NCBI Taxonomy" id="1349383"/>
    <lineage>
        <taxon>Eukaryota</taxon>
        <taxon>Fungi</taxon>
        <taxon>Dikarya</taxon>
        <taxon>Ascomycota</taxon>
        <taxon>Pezizomycotina</taxon>
        <taxon>Sordariomycetes</taxon>
        <taxon>Hypocreomycetidae</taxon>
        <taxon>Hypocreales</taxon>
        <taxon>Bionectriaceae</taxon>
        <taxon>Clonostachys</taxon>
    </lineage>
</organism>
<evidence type="ECO:0000313" key="1">
    <source>
        <dbReference type="EMBL" id="CAG9952872.1"/>
    </source>
</evidence>
<comment type="caution">
    <text evidence="1">The sequence shown here is derived from an EMBL/GenBank/DDBJ whole genome shotgun (WGS) entry which is preliminary data.</text>
</comment>
<dbReference type="EMBL" id="CADEHS020000509">
    <property type="protein sequence ID" value="CAG9952872.1"/>
    <property type="molecule type" value="Genomic_DNA"/>
</dbReference>
<reference evidence="1" key="2">
    <citation type="submission" date="2021-10" db="EMBL/GenBank/DDBJ databases">
        <authorList>
            <person name="Piombo E."/>
        </authorList>
    </citation>
    <scope>NUCLEOTIDE SEQUENCE</scope>
</reference>
<evidence type="ECO:0000313" key="2">
    <source>
        <dbReference type="Proteomes" id="UP000836387"/>
    </source>
</evidence>
<proteinExistence type="predicted"/>
<name>A0ACA9UIJ3_BIOOC</name>
<dbReference type="Proteomes" id="UP000836387">
    <property type="component" value="Unassembled WGS sequence"/>
</dbReference>
<protein>
    <submittedName>
        <fullName evidence="1">Uncharacterized protein</fullName>
    </submittedName>
</protein>
<gene>
    <name evidence="1" type="ORF">CRV2_00019320</name>
</gene>
<accession>A0ACA9UIJ3</accession>
<sequence>MSALIRDAEKASFVQKAYPNVRVVEGDPDSSGVIEREVERADIIYRKLKSREPPTLARAQAIARGTQRHTPERPAFIIHTSGAGVTTYEDFRNETWGIEHKKTFDDWEGIEEAVNLLDVVKHRNVDAAFLSLCREHADSVKTAIICPPLIYGPGRGPCNTTSMQAYWMSSIVLEREKGFLIGTGKTWISEIHFYDLINLELQMGDAAISNDTTATWGSHGFYFAENGVWQWGDMFHYLAKIAKDRGYI</sequence>